<feature type="region of interest" description="Disordered" evidence="1">
    <location>
        <begin position="1"/>
        <end position="76"/>
    </location>
</feature>
<name>A0A4Z2GWF8_9TELE</name>
<proteinExistence type="predicted"/>
<feature type="compositionally biased region" description="Basic and acidic residues" evidence="1">
    <location>
        <begin position="1"/>
        <end position="11"/>
    </location>
</feature>
<evidence type="ECO:0000256" key="1">
    <source>
        <dbReference type="SAM" id="MobiDB-lite"/>
    </source>
</evidence>
<dbReference type="AlphaFoldDB" id="A0A4Z2GWF8"/>
<dbReference type="OrthoDB" id="8962067at2759"/>
<evidence type="ECO:0000313" key="3">
    <source>
        <dbReference type="Proteomes" id="UP000314294"/>
    </source>
</evidence>
<reference evidence="2 3" key="1">
    <citation type="submission" date="2019-03" db="EMBL/GenBank/DDBJ databases">
        <title>First draft genome of Liparis tanakae, snailfish: a comprehensive survey of snailfish specific genes.</title>
        <authorList>
            <person name="Kim W."/>
            <person name="Song I."/>
            <person name="Jeong J.-H."/>
            <person name="Kim D."/>
            <person name="Kim S."/>
            <person name="Ryu S."/>
            <person name="Song J.Y."/>
            <person name="Lee S.K."/>
        </authorList>
    </citation>
    <scope>NUCLEOTIDE SEQUENCE [LARGE SCALE GENOMIC DNA]</scope>
    <source>
        <tissue evidence="2">Muscle</tissue>
    </source>
</reference>
<keyword evidence="3" id="KW-1185">Reference proteome</keyword>
<feature type="compositionally biased region" description="Basic and acidic residues" evidence="1">
    <location>
        <begin position="66"/>
        <end position="76"/>
    </location>
</feature>
<evidence type="ECO:0000313" key="2">
    <source>
        <dbReference type="EMBL" id="TNN57789.1"/>
    </source>
</evidence>
<dbReference type="EMBL" id="SRLO01000396">
    <property type="protein sequence ID" value="TNN57789.1"/>
    <property type="molecule type" value="Genomic_DNA"/>
</dbReference>
<feature type="compositionally biased region" description="Low complexity" evidence="1">
    <location>
        <begin position="12"/>
        <end position="35"/>
    </location>
</feature>
<gene>
    <name evidence="2" type="ORF">EYF80_031973</name>
</gene>
<organism evidence="2 3">
    <name type="scientific">Liparis tanakae</name>
    <name type="common">Tanaka's snailfish</name>
    <dbReference type="NCBI Taxonomy" id="230148"/>
    <lineage>
        <taxon>Eukaryota</taxon>
        <taxon>Metazoa</taxon>
        <taxon>Chordata</taxon>
        <taxon>Craniata</taxon>
        <taxon>Vertebrata</taxon>
        <taxon>Euteleostomi</taxon>
        <taxon>Actinopterygii</taxon>
        <taxon>Neopterygii</taxon>
        <taxon>Teleostei</taxon>
        <taxon>Neoteleostei</taxon>
        <taxon>Acanthomorphata</taxon>
        <taxon>Eupercaria</taxon>
        <taxon>Perciformes</taxon>
        <taxon>Cottioidei</taxon>
        <taxon>Cottales</taxon>
        <taxon>Liparidae</taxon>
        <taxon>Liparis</taxon>
    </lineage>
</organism>
<dbReference type="Proteomes" id="UP000314294">
    <property type="component" value="Unassembled WGS sequence"/>
</dbReference>
<sequence>MACHYTARDDATSPTSPTSPSDDWAHMSSVVAGPAASPPPVMSDSPGRIHHLLGSLGASQLLPRRLPADGSREALG</sequence>
<accession>A0A4Z2GWF8</accession>
<comment type="caution">
    <text evidence="2">The sequence shown here is derived from an EMBL/GenBank/DDBJ whole genome shotgun (WGS) entry which is preliminary data.</text>
</comment>
<protein>
    <submittedName>
        <fullName evidence="2">Uncharacterized protein</fullName>
    </submittedName>
</protein>